<name>A0A2T3JMJ9_9GAMM</name>
<comment type="caution">
    <text evidence="3">The sequence shown here is derived from an EMBL/GenBank/DDBJ whole genome shotgun (WGS) entry which is preliminary data.</text>
</comment>
<evidence type="ECO:0000259" key="2">
    <source>
        <dbReference type="Pfam" id="PF13778"/>
    </source>
</evidence>
<dbReference type="OrthoDB" id="5893017at2"/>
<organism evidence="3 4">
    <name type="scientific">Photobacterium frigidiphilum</name>
    <dbReference type="NCBI Taxonomy" id="264736"/>
    <lineage>
        <taxon>Bacteria</taxon>
        <taxon>Pseudomonadati</taxon>
        <taxon>Pseudomonadota</taxon>
        <taxon>Gammaproteobacteria</taxon>
        <taxon>Vibrionales</taxon>
        <taxon>Vibrionaceae</taxon>
        <taxon>Photobacterium</taxon>
    </lineage>
</organism>
<accession>A0A2T3JMJ9</accession>
<dbReference type="RefSeq" id="WP_107241872.1">
    <property type="nucleotide sequence ID" value="NZ_PYMJ01000004.1"/>
</dbReference>
<evidence type="ECO:0000256" key="1">
    <source>
        <dbReference type="ARBA" id="ARBA00022729"/>
    </source>
</evidence>
<dbReference type="EMBL" id="PYMJ01000004">
    <property type="protein sequence ID" value="PSU50261.1"/>
    <property type="molecule type" value="Genomic_DNA"/>
</dbReference>
<dbReference type="AlphaFoldDB" id="A0A2T3JMJ9"/>
<proteinExistence type="predicted"/>
<dbReference type="Pfam" id="PF13778">
    <property type="entry name" value="DUF4174"/>
    <property type="match status" value="1"/>
</dbReference>
<evidence type="ECO:0000313" key="3">
    <source>
        <dbReference type="EMBL" id="PSU50261.1"/>
    </source>
</evidence>
<evidence type="ECO:0000313" key="4">
    <source>
        <dbReference type="Proteomes" id="UP000240987"/>
    </source>
</evidence>
<reference evidence="3 4" key="1">
    <citation type="submission" date="2018-01" db="EMBL/GenBank/DDBJ databases">
        <title>Whole genome sequencing of Histamine producing bacteria.</title>
        <authorList>
            <person name="Butler K."/>
        </authorList>
    </citation>
    <scope>NUCLEOTIDE SEQUENCE [LARGE SCALE GENOMIC DNA]</scope>
    <source>
        <strain evidence="3 4">JCM 12947</strain>
    </source>
</reference>
<keyword evidence="4" id="KW-1185">Reference proteome</keyword>
<dbReference type="Proteomes" id="UP000240987">
    <property type="component" value="Unassembled WGS sequence"/>
</dbReference>
<feature type="domain" description="DUF4174" evidence="2">
    <location>
        <begin position="23"/>
        <end position="137"/>
    </location>
</feature>
<keyword evidence="1" id="KW-0732">Signal</keyword>
<dbReference type="InterPro" id="IPR025232">
    <property type="entry name" value="DUF4174"/>
</dbReference>
<sequence length="147" mass="17585">MKLFIYLLSLVLFVGINNCVAYPMDSMHWNHRSILYFAPEKDQHVQEFMKQVLMNECVLQERDIKTVIITNDGFNQPYGFFSPEEINHLQQKYNIPKEHHTGILVGKDGLEKHRWNEKTNWLQLTEIVDRMPLRKEEMRHQASRCQI</sequence>
<gene>
    <name evidence="3" type="ORF">C9J12_05890</name>
</gene>
<protein>
    <recommendedName>
        <fullName evidence="2">DUF4174 domain-containing protein</fullName>
    </recommendedName>
</protein>